<feature type="transmembrane region" description="Helical" evidence="3">
    <location>
        <begin position="182"/>
        <end position="204"/>
    </location>
</feature>
<dbReference type="CDD" id="cd00383">
    <property type="entry name" value="trans_reg_C"/>
    <property type="match status" value="1"/>
</dbReference>
<dbReference type="OrthoDB" id="5801519at2"/>
<dbReference type="Pfam" id="PF00486">
    <property type="entry name" value="Trans_reg_C"/>
    <property type="match status" value="1"/>
</dbReference>
<feature type="domain" description="OmpR/PhoB-type" evidence="4">
    <location>
        <begin position="1"/>
        <end position="104"/>
    </location>
</feature>
<dbReference type="SMART" id="SM00862">
    <property type="entry name" value="Trans_reg_C"/>
    <property type="match status" value="1"/>
</dbReference>
<dbReference type="InterPro" id="IPR036388">
    <property type="entry name" value="WH-like_DNA-bd_sf"/>
</dbReference>
<feature type="DNA-binding region" description="OmpR/PhoB-type" evidence="2">
    <location>
        <begin position="1"/>
        <end position="104"/>
    </location>
</feature>
<accession>A0A2C6DR42</accession>
<evidence type="ECO:0000256" key="1">
    <source>
        <dbReference type="ARBA" id="ARBA00023125"/>
    </source>
</evidence>
<evidence type="ECO:0000256" key="2">
    <source>
        <dbReference type="PROSITE-ProRule" id="PRU01091"/>
    </source>
</evidence>
<dbReference type="STRING" id="1111728.GCA_000427805_03775"/>
<dbReference type="SUPFAM" id="SSF46894">
    <property type="entry name" value="C-terminal effector domain of the bipartite response regulators"/>
    <property type="match status" value="1"/>
</dbReference>
<dbReference type="GO" id="GO:0006355">
    <property type="term" value="P:regulation of DNA-templated transcription"/>
    <property type="evidence" value="ECO:0007669"/>
    <property type="project" value="InterPro"/>
</dbReference>
<dbReference type="GO" id="GO:0003677">
    <property type="term" value="F:DNA binding"/>
    <property type="evidence" value="ECO:0007669"/>
    <property type="project" value="UniProtKB-UniRule"/>
</dbReference>
<dbReference type="InterPro" id="IPR016032">
    <property type="entry name" value="Sig_transdc_resp-reg_C-effctor"/>
</dbReference>
<evidence type="ECO:0000313" key="5">
    <source>
        <dbReference type="EMBL" id="PHI31291.1"/>
    </source>
</evidence>
<protein>
    <recommendedName>
        <fullName evidence="4">OmpR/PhoB-type domain-containing protein</fullName>
    </recommendedName>
</protein>
<dbReference type="RefSeq" id="WP_051323199.1">
    <property type="nucleotide sequence ID" value="NZ_PDDX01000001.1"/>
</dbReference>
<reference evidence="6" key="1">
    <citation type="submission" date="2017-09" db="EMBL/GenBank/DDBJ databases">
        <title>FDA dAtabase for Regulatory Grade micrObial Sequences (FDA-ARGOS): Supporting development and validation of Infectious Disease Dx tests.</title>
        <authorList>
            <person name="Minogue T."/>
            <person name="Wolcott M."/>
            <person name="Wasieloski L."/>
            <person name="Aguilar W."/>
            <person name="Moore D."/>
            <person name="Tallon L."/>
            <person name="Sadzewicz L."/>
            <person name="Ott S."/>
            <person name="Zhao X."/>
            <person name="Nagaraj S."/>
            <person name="Vavikolanu K."/>
            <person name="Aluvathingal J."/>
            <person name="Nadendla S."/>
            <person name="Sichtig H."/>
        </authorList>
    </citation>
    <scope>NUCLEOTIDE SEQUENCE [LARGE SCALE GENOMIC DNA]</scope>
    <source>
        <strain evidence="6">FDAARGOS_387</strain>
    </source>
</reference>
<sequence>MLYLINNNIVFNTEDRTLVMQQDEMSAVILSNSANRLLYELLYSYGQTVSRDSLFQNVWDNHGLVSSNSNLNHYISQLRKSLVSFGLSDKVIITIPKVGFKFSEKVPVMLMDDNGDTPRAEDKNERLESVYQELDNLTTEILSQTQDRTELTDINQQSLLSQNIAQSDDVNKKITTKPSYKMLYVVCSILALVSLTFIALFFTMDTRSVKNNFFTAESDICPIYKFYPLPDELNGKATEDIDSIIKNNNISCKNDQFIMVNYGSKTFASLCSVTEQRSFSCKALNS</sequence>
<proteinExistence type="predicted"/>
<name>A0A2C6DR42_9GAMM</name>
<dbReference type="InterPro" id="IPR001867">
    <property type="entry name" value="OmpR/PhoB-type_DNA-bd"/>
</dbReference>
<evidence type="ECO:0000259" key="4">
    <source>
        <dbReference type="PROSITE" id="PS51755"/>
    </source>
</evidence>
<dbReference type="EMBL" id="PDDX01000001">
    <property type="protein sequence ID" value="PHI31291.1"/>
    <property type="molecule type" value="Genomic_DNA"/>
</dbReference>
<keyword evidence="3" id="KW-1133">Transmembrane helix</keyword>
<keyword evidence="3" id="KW-0812">Transmembrane</keyword>
<dbReference type="PROSITE" id="PS51755">
    <property type="entry name" value="OMPR_PHOB"/>
    <property type="match status" value="1"/>
</dbReference>
<organism evidence="5 6">
    <name type="scientific">Budvicia aquatica</name>
    <dbReference type="NCBI Taxonomy" id="82979"/>
    <lineage>
        <taxon>Bacteria</taxon>
        <taxon>Pseudomonadati</taxon>
        <taxon>Pseudomonadota</taxon>
        <taxon>Gammaproteobacteria</taxon>
        <taxon>Enterobacterales</taxon>
        <taxon>Budviciaceae</taxon>
        <taxon>Budvicia</taxon>
    </lineage>
</organism>
<gene>
    <name evidence="5" type="ORF">CRN84_19080</name>
</gene>
<evidence type="ECO:0000256" key="3">
    <source>
        <dbReference type="SAM" id="Phobius"/>
    </source>
</evidence>
<keyword evidence="3" id="KW-0472">Membrane</keyword>
<keyword evidence="6" id="KW-1185">Reference proteome</keyword>
<dbReference type="AlphaFoldDB" id="A0A2C6DR42"/>
<evidence type="ECO:0000313" key="6">
    <source>
        <dbReference type="Proteomes" id="UP000224974"/>
    </source>
</evidence>
<keyword evidence="1 2" id="KW-0238">DNA-binding</keyword>
<comment type="caution">
    <text evidence="5">The sequence shown here is derived from an EMBL/GenBank/DDBJ whole genome shotgun (WGS) entry which is preliminary data.</text>
</comment>
<dbReference type="GO" id="GO:0000160">
    <property type="term" value="P:phosphorelay signal transduction system"/>
    <property type="evidence" value="ECO:0007669"/>
    <property type="project" value="InterPro"/>
</dbReference>
<dbReference type="Gene3D" id="1.10.10.10">
    <property type="entry name" value="Winged helix-like DNA-binding domain superfamily/Winged helix DNA-binding domain"/>
    <property type="match status" value="1"/>
</dbReference>
<dbReference type="Proteomes" id="UP000224974">
    <property type="component" value="Unassembled WGS sequence"/>
</dbReference>